<feature type="compositionally biased region" description="Basic and acidic residues" evidence="2">
    <location>
        <begin position="118"/>
        <end position="129"/>
    </location>
</feature>
<dbReference type="AlphaFoldDB" id="A0A813LLW4"/>
<keyword evidence="1" id="KW-0175">Coiled coil</keyword>
<dbReference type="EMBL" id="CAJNNW010036282">
    <property type="protein sequence ID" value="CAE8733090.1"/>
    <property type="molecule type" value="Genomic_DNA"/>
</dbReference>
<sequence>MAAGFITASCPSFTEHEANIDAIRNQISELKKSNAKYTADIKTKTASSHMGSEKMFWARNKIADLEDRGKYIRIASISNPGAIAQFCPNLKGPLPHTFYQEQVAKIRQKTRAQLMSEASRELGLDDTGSKPKRGPRVREVPSNFSPGSNTENSSQKMSDPVLLGLRNLTHWNSHRKVGTQPKLLPQGSQTHAFKEHTTSWLARDGNANPAQNRDYVSSLTRTASATF</sequence>
<proteinExistence type="predicted"/>
<name>A0A813LLW4_POLGL</name>
<protein>
    <submittedName>
        <fullName evidence="4">Uncharacterized protein</fullName>
    </submittedName>
</protein>
<reference evidence="4" key="1">
    <citation type="submission" date="2021-02" db="EMBL/GenBank/DDBJ databases">
        <authorList>
            <person name="Dougan E. K."/>
            <person name="Rhodes N."/>
            <person name="Thang M."/>
            <person name="Chan C."/>
        </authorList>
    </citation>
    <scope>NUCLEOTIDE SEQUENCE</scope>
</reference>
<evidence type="ECO:0000256" key="2">
    <source>
        <dbReference type="SAM" id="MobiDB-lite"/>
    </source>
</evidence>
<evidence type="ECO:0000313" key="4">
    <source>
        <dbReference type="EMBL" id="CAE8733090.1"/>
    </source>
</evidence>
<feature type="region of interest" description="Disordered" evidence="2">
    <location>
        <begin position="114"/>
        <end position="158"/>
    </location>
</feature>
<evidence type="ECO:0000313" key="6">
    <source>
        <dbReference type="Proteomes" id="UP000654075"/>
    </source>
</evidence>
<dbReference type="Proteomes" id="UP000654075">
    <property type="component" value="Unassembled WGS sequence"/>
</dbReference>
<evidence type="ECO:0000256" key="1">
    <source>
        <dbReference type="SAM" id="Coils"/>
    </source>
</evidence>
<feature type="compositionally biased region" description="Polar residues" evidence="2">
    <location>
        <begin position="142"/>
        <end position="157"/>
    </location>
</feature>
<accession>A0A813LLW4</accession>
<keyword evidence="6" id="KW-1185">Reference proteome</keyword>
<dbReference type="Proteomes" id="UP000626109">
    <property type="component" value="Unassembled WGS sequence"/>
</dbReference>
<dbReference type="OrthoDB" id="408162at2759"/>
<gene>
    <name evidence="3" type="ORF">PGLA1383_LOCUS12555</name>
    <name evidence="4" type="ORF">PGLA2088_LOCUS46678</name>
</gene>
<organism evidence="4 5">
    <name type="scientific">Polarella glacialis</name>
    <name type="common">Dinoflagellate</name>
    <dbReference type="NCBI Taxonomy" id="89957"/>
    <lineage>
        <taxon>Eukaryota</taxon>
        <taxon>Sar</taxon>
        <taxon>Alveolata</taxon>
        <taxon>Dinophyceae</taxon>
        <taxon>Suessiales</taxon>
        <taxon>Suessiaceae</taxon>
        <taxon>Polarella</taxon>
    </lineage>
</organism>
<feature type="coiled-coil region" evidence="1">
    <location>
        <begin position="13"/>
        <end position="40"/>
    </location>
</feature>
<evidence type="ECO:0000313" key="5">
    <source>
        <dbReference type="Proteomes" id="UP000626109"/>
    </source>
</evidence>
<evidence type="ECO:0000313" key="3">
    <source>
        <dbReference type="EMBL" id="CAE8593978.1"/>
    </source>
</evidence>
<dbReference type="EMBL" id="CAJNNV010006704">
    <property type="protein sequence ID" value="CAE8593978.1"/>
    <property type="molecule type" value="Genomic_DNA"/>
</dbReference>
<comment type="caution">
    <text evidence="4">The sequence shown here is derived from an EMBL/GenBank/DDBJ whole genome shotgun (WGS) entry which is preliminary data.</text>
</comment>